<dbReference type="GO" id="GO:0031419">
    <property type="term" value="F:cobalamin binding"/>
    <property type="evidence" value="ECO:0007669"/>
    <property type="project" value="InterPro"/>
</dbReference>
<keyword evidence="2" id="KW-0004">4Fe-4S</keyword>
<evidence type="ECO:0000256" key="2">
    <source>
        <dbReference type="ARBA" id="ARBA00022485"/>
    </source>
</evidence>
<keyword evidence="3" id="KW-0949">S-adenosyl-L-methionine</keyword>
<reference evidence="8" key="1">
    <citation type="submission" date="2022-01" db="EMBL/GenBank/DDBJ databases">
        <title>Complete genome of Methanomicrobium antiquum DSM 21220.</title>
        <authorList>
            <person name="Chen S.-C."/>
            <person name="You Y.-T."/>
            <person name="Zhou Y.-Z."/>
            <person name="Lai M.-C."/>
        </authorList>
    </citation>
    <scope>NUCLEOTIDE SEQUENCE</scope>
    <source>
        <strain evidence="8">DSM 21220</strain>
    </source>
</reference>
<dbReference type="GO" id="GO:0046872">
    <property type="term" value="F:metal ion binding"/>
    <property type="evidence" value="ECO:0007669"/>
    <property type="project" value="UniProtKB-KW"/>
</dbReference>
<keyword evidence="9" id="KW-1185">Reference proteome</keyword>
<dbReference type="GO" id="GO:0003824">
    <property type="term" value="F:catalytic activity"/>
    <property type="evidence" value="ECO:0007669"/>
    <property type="project" value="InterPro"/>
</dbReference>
<proteinExistence type="predicted"/>
<evidence type="ECO:0000259" key="7">
    <source>
        <dbReference type="PROSITE" id="PS51918"/>
    </source>
</evidence>
<organism evidence="8 9">
    <name type="scientific">Methanomicrobium antiquum</name>
    <dbReference type="NCBI Taxonomy" id="487686"/>
    <lineage>
        <taxon>Archaea</taxon>
        <taxon>Methanobacteriati</taxon>
        <taxon>Methanobacteriota</taxon>
        <taxon>Stenosarchaea group</taxon>
        <taxon>Methanomicrobia</taxon>
        <taxon>Methanomicrobiales</taxon>
        <taxon>Methanomicrobiaceae</taxon>
        <taxon>Methanomicrobium</taxon>
    </lineage>
</organism>
<dbReference type="InterPro" id="IPR023404">
    <property type="entry name" value="rSAM_horseshoe"/>
</dbReference>
<accession>A0AAF0JLC9</accession>
<dbReference type="Gene3D" id="3.40.50.280">
    <property type="entry name" value="Cobalamin-binding domain"/>
    <property type="match status" value="1"/>
</dbReference>
<dbReference type="SFLD" id="SFLDG01082">
    <property type="entry name" value="B12-binding_domain_containing"/>
    <property type="match status" value="1"/>
</dbReference>
<name>A0AAF0JLC9_9EURY</name>
<dbReference type="InterPro" id="IPR020612">
    <property type="entry name" value="Methylthiotransferase_CS"/>
</dbReference>
<dbReference type="SUPFAM" id="SSF102114">
    <property type="entry name" value="Radical SAM enzymes"/>
    <property type="match status" value="1"/>
</dbReference>
<dbReference type="InterPro" id="IPR051198">
    <property type="entry name" value="BchE-like"/>
</dbReference>
<evidence type="ECO:0000256" key="6">
    <source>
        <dbReference type="ARBA" id="ARBA00023014"/>
    </source>
</evidence>
<dbReference type="CDD" id="cd01335">
    <property type="entry name" value="Radical_SAM"/>
    <property type="match status" value="1"/>
</dbReference>
<dbReference type="PROSITE" id="PS01278">
    <property type="entry name" value="MTTASE_RADICAL"/>
    <property type="match status" value="1"/>
</dbReference>
<feature type="domain" description="Radical SAM core" evidence="7">
    <location>
        <begin position="153"/>
        <end position="385"/>
    </location>
</feature>
<dbReference type="PANTHER" id="PTHR43409:SF17">
    <property type="entry name" value="METHYLTHIOTRANSFERASE MJ0865-RELATED"/>
    <property type="match status" value="1"/>
</dbReference>
<dbReference type="PANTHER" id="PTHR43409">
    <property type="entry name" value="ANAEROBIC MAGNESIUM-PROTOPORPHYRIN IX MONOMETHYL ESTER CYCLASE-RELATED"/>
    <property type="match status" value="1"/>
</dbReference>
<sequence length="439" mass="48755">MRFTVISPDIYTYGAMLIAGILKNNGYDVVIKNTLSASPKDTVLLSLYSTQHLINEEIKSFVAERKKTQGEVFVGGPVSAYPEIIFGELNPDCVITGEGEDTVLLIAEKGISDDIPGLSYRDEKGDIIKTKHAGPASINRPLPLIPKDIAKQSIRGASAYIETHRGCTGACTFCQVPRYFGRNIRSRELEDILKEVREFKKHGAKRISVSGGTGSLYKYKNGQIDEDAFVELLKGMAKIMGPKNVSSPDIRVDCISDKILDAIRDYTIGWVFFGLESGSDNVLMHMGKGARVKQASDAVYKCREHGLKVAGSFIVGHPLETETDYELTKDFIAEHYLDDVFVSIAEPIPKTPLADLVLKTPSEKNPTYVPHAGEYKSLKLSESEARSFDLQMHADMFKPNLHVVTDEVFNAYLKGVRKDGFEVRAATDLLFKYYYNSEN</sequence>
<dbReference type="SUPFAM" id="SSF52242">
    <property type="entry name" value="Cobalamin (vitamin B12)-binding domain"/>
    <property type="match status" value="1"/>
</dbReference>
<evidence type="ECO:0000256" key="4">
    <source>
        <dbReference type="ARBA" id="ARBA00022723"/>
    </source>
</evidence>
<dbReference type="PROSITE" id="PS51918">
    <property type="entry name" value="RADICAL_SAM"/>
    <property type="match status" value="1"/>
</dbReference>
<keyword evidence="4" id="KW-0479">Metal-binding</keyword>
<dbReference type="Gene3D" id="3.80.30.20">
    <property type="entry name" value="tm_1862 like domain"/>
    <property type="match status" value="1"/>
</dbReference>
<dbReference type="Pfam" id="PF04055">
    <property type="entry name" value="Radical_SAM"/>
    <property type="match status" value="1"/>
</dbReference>
<dbReference type="EMBL" id="CP091092">
    <property type="protein sequence ID" value="WFN35997.1"/>
    <property type="molecule type" value="Genomic_DNA"/>
</dbReference>
<dbReference type="InterPro" id="IPR006638">
    <property type="entry name" value="Elp3/MiaA/NifB-like_rSAM"/>
</dbReference>
<evidence type="ECO:0000256" key="5">
    <source>
        <dbReference type="ARBA" id="ARBA00023004"/>
    </source>
</evidence>
<dbReference type="InterPro" id="IPR007197">
    <property type="entry name" value="rSAM"/>
</dbReference>
<dbReference type="KEGG" id="manq:L1994_07490"/>
<protein>
    <submittedName>
        <fullName evidence="8">TIGR04014 family B12-binding domain/radical SAM domain-containing protein</fullName>
    </submittedName>
</protein>
<evidence type="ECO:0000256" key="1">
    <source>
        <dbReference type="ARBA" id="ARBA00001966"/>
    </source>
</evidence>
<dbReference type="SMART" id="SM00729">
    <property type="entry name" value="Elp3"/>
    <property type="match status" value="1"/>
</dbReference>
<dbReference type="GeneID" id="79950230"/>
<keyword evidence="6" id="KW-0411">Iron-sulfur</keyword>
<dbReference type="GO" id="GO:0051539">
    <property type="term" value="F:4 iron, 4 sulfur cluster binding"/>
    <property type="evidence" value="ECO:0007669"/>
    <property type="project" value="UniProtKB-KW"/>
</dbReference>
<dbReference type="Proteomes" id="UP001218895">
    <property type="component" value="Chromosome"/>
</dbReference>
<dbReference type="InterPro" id="IPR036724">
    <property type="entry name" value="Cobalamin-bd_sf"/>
</dbReference>
<evidence type="ECO:0000256" key="3">
    <source>
        <dbReference type="ARBA" id="ARBA00022691"/>
    </source>
</evidence>
<dbReference type="NCBIfam" id="TIGR04014">
    <property type="entry name" value="B12_SAM_MJ_0865"/>
    <property type="match status" value="1"/>
</dbReference>
<dbReference type="SFLD" id="SFLDS00029">
    <property type="entry name" value="Radical_SAM"/>
    <property type="match status" value="1"/>
</dbReference>
<keyword evidence="5" id="KW-0408">Iron</keyword>
<gene>
    <name evidence="8" type="ORF">L1994_07490</name>
</gene>
<dbReference type="SFLD" id="SFLDG01217">
    <property type="entry name" value="B12-binding_methylthiotransfer"/>
    <property type="match status" value="1"/>
</dbReference>
<dbReference type="InterPro" id="IPR058240">
    <property type="entry name" value="rSAM_sf"/>
</dbReference>
<evidence type="ECO:0000313" key="9">
    <source>
        <dbReference type="Proteomes" id="UP001218895"/>
    </source>
</evidence>
<dbReference type="AlphaFoldDB" id="A0AAF0JLC9"/>
<dbReference type="RefSeq" id="WP_278098835.1">
    <property type="nucleotide sequence ID" value="NZ_CP091092.1"/>
</dbReference>
<comment type="cofactor">
    <cofactor evidence="1">
        <name>[4Fe-4S] cluster</name>
        <dbReference type="ChEBI" id="CHEBI:49883"/>
    </cofactor>
</comment>
<dbReference type="InterPro" id="IPR023979">
    <property type="entry name" value="CHP04014_B12-bd/rSAM"/>
</dbReference>
<evidence type="ECO:0000313" key="8">
    <source>
        <dbReference type="EMBL" id="WFN35997.1"/>
    </source>
</evidence>